<keyword evidence="2" id="KW-0813">Transport</keyword>
<sequence>MDISMVAGLVLGGLLAATVSWPGCFFIVVPIGLVAAGLAPAVLPTSRDQTAPRLDLLGAALAAAGFGTLAFGISRFDQLGVTAIPVLLGAVALLVGFVAVERRTAAPVVRLGIFRHRALTGANLALVANAGGFGSMLFITTLYLQQVLGYSALQTGLAFVPLAVSACAGGLAATRIVAVAGPRRTPG</sequence>
<protein>
    <submittedName>
        <fullName evidence="8">MFS transporter</fullName>
    </submittedName>
</protein>
<dbReference type="InterPro" id="IPR011701">
    <property type="entry name" value="MFS"/>
</dbReference>
<dbReference type="InterPro" id="IPR036259">
    <property type="entry name" value="MFS_trans_sf"/>
</dbReference>
<dbReference type="AlphaFoldDB" id="A0A4R0JL79"/>
<comment type="caution">
    <text evidence="8">The sequence shown here is derived from an EMBL/GenBank/DDBJ whole genome shotgun (WGS) entry which is preliminary data.</text>
</comment>
<keyword evidence="9" id="KW-1185">Reference proteome</keyword>
<dbReference type="Proteomes" id="UP000291144">
    <property type="component" value="Unassembled WGS sequence"/>
</dbReference>
<evidence type="ECO:0000256" key="5">
    <source>
        <dbReference type="ARBA" id="ARBA00022989"/>
    </source>
</evidence>
<evidence type="ECO:0000256" key="7">
    <source>
        <dbReference type="SAM" id="Phobius"/>
    </source>
</evidence>
<gene>
    <name evidence="8" type="ORF">E0H73_44500</name>
</gene>
<dbReference type="GO" id="GO:0022857">
    <property type="term" value="F:transmembrane transporter activity"/>
    <property type="evidence" value="ECO:0007669"/>
    <property type="project" value="InterPro"/>
</dbReference>
<evidence type="ECO:0000313" key="9">
    <source>
        <dbReference type="Proteomes" id="UP000291144"/>
    </source>
</evidence>
<keyword evidence="4 7" id="KW-0812">Transmembrane</keyword>
<dbReference type="GO" id="GO:0005886">
    <property type="term" value="C:plasma membrane"/>
    <property type="evidence" value="ECO:0007669"/>
    <property type="project" value="UniProtKB-SubCell"/>
</dbReference>
<organism evidence="8 9">
    <name type="scientific">Kribbella pittospori</name>
    <dbReference type="NCBI Taxonomy" id="722689"/>
    <lineage>
        <taxon>Bacteria</taxon>
        <taxon>Bacillati</taxon>
        <taxon>Actinomycetota</taxon>
        <taxon>Actinomycetes</taxon>
        <taxon>Propionibacteriales</taxon>
        <taxon>Kribbellaceae</taxon>
        <taxon>Kribbella</taxon>
    </lineage>
</organism>
<evidence type="ECO:0000256" key="2">
    <source>
        <dbReference type="ARBA" id="ARBA00022448"/>
    </source>
</evidence>
<evidence type="ECO:0000256" key="6">
    <source>
        <dbReference type="ARBA" id="ARBA00023136"/>
    </source>
</evidence>
<dbReference type="OrthoDB" id="4080117at2"/>
<comment type="subcellular location">
    <subcellularLocation>
        <location evidence="1">Cell membrane</location>
        <topology evidence="1">Multi-pass membrane protein</topology>
    </subcellularLocation>
</comment>
<keyword evidence="6 7" id="KW-0472">Membrane</keyword>
<evidence type="ECO:0000313" key="8">
    <source>
        <dbReference type="EMBL" id="TCC45558.1"/>
    </source>
</evidence>
<dbReference type="Gene3D" id="1.20.1720.10">
    <property type="entry name" value="Multidrug resistance protein D"/>
    <property type="match status" value="1"/>
</dbReference>
<keyword evidence="5 7" id="KW-1133">Transmembrane helix</keyword>
<evidence type="ECO:0000256" key="4">
    <source>
        <dbReference type="ARBA" id="ARBA00022692"/>
    </source>
</evidence>
<evidence type="ECO:0000256" key="3">
    <source>
        <dbReference type="ARBA" id="ARBA00022475"/>
    </source>
</evidence>
<feature type="transmembrane region" description="Helical" evidence="7">
    <location>
        <begin position="156"/>
        <end position="178"/>
    </location>
</feature>
<keyword evidence="3" id="KW-1003">Cell membrane</keyword>
<feature type="transmembrane region" description="Helical" evidence="7">
    <location>
        <begin position="56"/>
        <end position="73"/>
    </location>
</feature>
<feature type="transmembrane region" description="Helical" evidence="7">
    <location>
        <begin position="121"/>
        <end position="144"/>
    </location>
</feature>
<dbReference type="Pfam" id="PF07690">
    <property type="entry name" value="MFS_1"/>
    <property type="match status" value="1"/>
</dbReference>
<reference evidence="8 9" key="1">
    <citation type="submission" date="2019-02" db="EMBL/GenBank/DDBJ databases">
        <title>Kribbella capetownensis sp. nov. and Kribbella speibonae sp. nov., isolated from soil.</title>
        <authorList>
            <person name="Curtis S.M."/>
            <person name="Norton I."/>
            <person name="Everest G.J."/>
            <person name="Meyers P.R."/>
        </authorList>
    </citation>
    <scope>NUCLEOTIDE SEQUENCE [LARGE SCALE GENOMIC DNA]</scope>
    <source>
        <strain evidence="8 9">NRRL B-24813</strain>
    </source>
</reference>
<name>A0A4R0JL79_9ACTN</name>
<accession>A0A4R0JL79</accession>
<dbReference type="EMBL" id="SJKB01000036">
    <property type="protein sequence ID" value="TCC45558.1"/>
    <property type="molecule type" value="Genomic_DNA"/>
</dbReference>
<dbReference type="PANTHER" id="PTHR42718">
    <property type="entry name" value="MAJOR FACILITATOR SUPERFAMILY MULTIDRUG TRANSPORTER MFSC"/>
    <property type="match status" value="1"/>
</dbReference>
<dbReference type="PANTHER" id="PTHR42718:SF46">
    <property type="entry name" value="BLR6921 PROTEIN"/>
    <property type="match status" value="1"/>
</dbReference>
<evidence type="ECO:0000256" key="1">
    <source>
        <dbReference type="ARBA" id="ARBA00004651"/>
    </source>
</evidence>
<feature type="transmembrane region" description="Helical" evidence="7">
    <location>
        <begin position="79"/>
        <end position="100"/>
    </location>
</feature>
<dbReference type="Gene3D" id="1.20.1250.20">
    <property type="entry name" value="MFS general substrate transporter like domains"/>
    <property type="match status" value="1"/>
</dbReference>
<proteinExistence type="predicted"/>
<feature type="transmembrane region" description="Helical" evidence="7">
    <location>
        <begin position="26"/>
        <end position="44"/>
    </location>
</feature>
<dbReference type="SUPFAM" id="SSF103473">
    <property type="entry name" value="MFS general substrate transporter"/>
    <property type="match status" value="1"/>
</dbReference>